<proteinExistence type="predicted"/>
<dbReference type="OrthoDB" id="2142040at2759"/>
<evidence type="ECO:0000313" key="3">
    <source>
        <dbReference type="EMBL" id="KIW54936.1"/>
    </source>
</evidence>
<dbReference type="PANTHER" id="PTHR34706:SF1">
    <property type="entry name" value="VWFA DOMAIN-CONTAINING PROTEIN"/>
    <property type="match status" value="1"/>
</dbReference>
<dbReference type="Proteomes" id="UP000054342">
    <property type="component" value="Unassembled WGS sequence"/>
</dbReference>
<dbReference type="InterPro" id="IPR036465">
    <property type="entry name" value="vWFA_dom_sf"/>
</dbReference>
<dbReference type="Pfam" id="PF00092">
    <property type="entry name" value="VWA"/>
    <property type="match status" value="1"/>
</dbReference>
<dbReference type="EMBL" id="KN847320">
    <property type="protein sequence ID" value="KIW54936.1"/>
    <property type="molecule type" value="Genomic_DNA"/>
</dbReference>
<feature type="compositionally biased region" description="Low complexity" evidence="1">
    <location>
        <begin position="31"/>
        <end position="65"/>
    </location>
</feature>
<evidence type="ECO:0000313" key="4">
    <source>
        <dbReference type="Proteomes" id="UP000054342"/>
    </source>
</evidence>
<dbReference type="Gene3D" id="3.40.50.410">
    <property type="entry name" value="von Willebrand factor, type A domain"/>
    <property type="match status" value="1"/>
</dbReference>
<dbReference type="SUPFAM" id="SSF53300">
    <property type="entry name" value="vWA-like"/>
    <property type="match status" value="1"/>
</dbReference>
<dbReference type="SMART" id="SM00327">
    <property type="entry name" value="VWA"/>
    <property type="match status" value="1"/>
</dbReference>
<dbReference type="HOGENOM" id="CLU_040578_0_0_1"/>
<keyword evidence="4" id="KW-1185">Reference proteome</keyword>
<dbReference type="PROSITE" id="PS50234">
    <property type="entry name" value="VWFA"/>
    <property type="match status" value="1"/>
</dbReference>
<evidence type="ECO:0000256" key="1">
    <source>
        <dbReference type="SAM" id="MobiDB-lite"/>
    </source>
</evidence>
<protein>
    <recommendedName>
        <fullName evidence="2">VWFA domain-containing protein</fullName>
    </recommendedName>
</protein>
<dbReference type="PANTHER" id="PTHR34706">
    <property type="entry name" value="SLR1338 PROTEIN"/>
    <property type="match status" value="1"/>
</dbReference>
<feature type="region of interest" description="Disordered" evidence="1">
    <location>
        <begin position="1"/>
        <end position="103"/>
    </location>
</feature>
<sequence>MEDPIFLARDSFHSQSSASSRRISRGPHTAMSFMKRFSSKRSSNASNSASTSASSRRASVASRSNDLTNPFFTTTPTRRPRATEPASAPPPYSATPHSPADLAIPMQVSDDSPYAFLREFDTVFLIDDSGSMAGRSWRETSAALAAIAPICTAYDADGIDIYFLNHRNPNSQLGGYTNITTTQAVQNLFQSVRPLGGTPTGTRLNQILKPYLGEVAESMERQAHGHEASVKPLNIIVITDGVPSDDVESVIVSAAKKLDSFGAESWQVGIQFFQVGREPEAGENLKELDDALSGQFHIRDMVDTVPWSGEDGEQLTAPGLLKVCLGSVVRRLDRKAAP</sequence>
<evidence type="ECO:0000259" key="2">
    <source>
        <dbReference type="PROSITE" id="PS50234"/>
    </source>
</evidence>
<organism evidence="3 4">
    <name type="scientific">Exophiala xenobiotica</name>
    <dbReference type="NCBI Taxonomy" id="348802"/>
    <lineage>
        <taxon>Eukaryota</taxon>
        <taxon>Fungi</taxon>
        <taxon>Dikarya</taxon>
        <taxon>Ascomycota</taxon>
        <taxon>Pezizomycotina</taxon>
        <taxon>Eurotiomycetes</taxon>
        <taxon>Chaetothyriomycetidae</taxon>
        <taxon>Chaetothyriales</taxon>
        <taxon>Herpotrichiellaceae</taxon>
        <taxon>Exophiala</taxon>
    </lineage>
</organism>
<accession>A0A0D2BQZ0</accession>
<dbReference type="AlphaFoldDB" id="A0A0D2BQZ0"/>
<name>A0A0D2BQZ0_9EURO</name>
<gene>
    <name evidence="3" type="ORF">PV05_07258</name>
</gene>
<reference evidence="3 4" key="1">
    <citation type="submission" date="2015-01" db="EMBL/GenBank/DDBJ databases">
        <title>The Genome Sequence of Exophiala xenobiotica CBS118157.</title>
        <authorList>
            <consortium name="The Broad Institute Genomics Platform"/>
            <person name="Cuomo C."/>
            <person name="de Hoog S."/>
            <person name="Gorbushina A."/>
            <person name="Stielow B."/>
            <person name="Teixiera M."/>
            <person name="Abouelleil A."/>
            <person name="Chapman S.B."/>
            <person name="Priest M."/>
            <person name="Young S.K."/>
            <person name="Wortman J."/>
            <person name="Nusbaum C."/>
            <person name="Birren B."/>
        </authorList>
    </citation>
    <scope>NUCLEOTIDE SEQUENCE [LARGE SCALE GENOMIC DNA]</scope>
    <source>
        <strain evidence="3 4">CBS 118157</strain>
    </source>
</reference>
<feature type="domain" description="VWFA" evidence="2">
    <location>
        <begin position="121"/>
        <end position="289"/>
    </location>
</feature>
<dbReference type="RefSeq" id="XP_013315520.1">
    <property type="nucleotide sequence ID" value="XM_013460066.1"/>
</dbReference>
<dbReference type="InterPro" id="IPR002035">
    <property type="entry name" value="VWF_A"/>
</dbReference>
<dbReference type="STRING" id="348802.A0A0D2BQZ0"/>
<dbReference type="GeneID" id="25329166"/>